<evidence type="ECO:0000313" key="19">
    <source>
        <dbReference type="EMBL" id="PGO76454.1"/>
    </source>
</evidence>
<evidence type="ECO:0000313" key="16">
    <source>
        <dbReference type="EMBL" id="PFF43802.1"/>
    </source>
</evidence>
<evidence type="ECO:0000313" key="24">
    <source>
        <dbReference type="EMBL" id="TNB93405.1"/>
    </source>
</evidence>
<dbReference type="Proteomes" id="UP000309400">
    <property type="component" value="Unassembled WGS sequence"/>
</dbReference>
<dbReference type="Proteomes" id="UP000224386">
    <property type="component" value="Unassembled WGS sequence"/>
</dbReference>
<evidence type="ECO:0000313" key="25">
    <source>
        <dbReference type="Proteomes" id="UP000035214"/>
    </source>
</evidence>
<dbReference type="EMBL" id="MLYK01000007">
    <property type="protein sequence ID" value="OJS97311.1"/>
    <property type="molecule type" value="Genomic_DNA"/>
</dbReference>
<dbReference type="OMA" id="IHIGDCI"/>
<dbReference type="Proteomes" id="UP000253597">
    <property type="component" value="Unassembled WGS sequence"/>
</dbReference>
<dbReference type="EMBL" id="NUWJ01000239">
    <property type="protein sequence ID" value="PFK10268.1"/>
    <property type="molecule type" value="Genomic_DNA"/>
</dbReference>
<dbReference type="Proteomes" id="UP000184161">
    <property type="component" value="Unassembled WGS sequence"/>
</dbReference>
<evidence type="ECO:0000313" key="5">
    <source>
        <dbReference type="EMBL" id="KMP13362.1"/>
    </source>
</evidence>
<dbReference type="Proteomes" id="UP000219922">
    <property type="component" value="Unassembled WGS sequence"/>
</dbReference>
<dbReference type="EMBL" id="MUAU01000069">
    <property type="protein sequence ID" value="OOR73503.1"/>
    <property type="molecule type" value="Genomic_DNA"/>
</dbReference>
<dbReference type="Proteomes" id="UP000076482">
    <property type="component" value="Unassembled WGS sequence"/>
</dbReference>
<reference evidence="21 44" key="8">
    <citation type="submission" date="2018-03" db="EMBL/GenBank/DDBJ databases">
        <title>The complete genome of bacterial strain SGAir0260.</title>
        <authorList>
            <person name="Schuster S.C."/>
        </authorList>
    </citation>
    <scope>NUCLEOTIDE SEQUENCE [LARGE SCALE GENOMIC DNA]</scope>
    <source>
        <strain evidence="21 44">SGAir0260</strain>
    </source>
</reference>
<reference evidence="8" key="14">
    <citation type="submission" date="2023-07" db="EMBL/GenBank/DDBJ databases">
        <title>Complete genome sequence of Bacillus cereus SRCM126073 isolated from soil.</title>
        <authorList>
            <person name="Yang H.-G."/>
            <person name="Ryu M.-S."/>
            <person name="Ha G.-S."/>
            <person name="Yang H.-J."/>
            <person name="Jeong D.-Y."/>
        </authorList>
    </citation>
    <scope>NUCLEOTIDE SEQUENCE</scope>
    <source>
        <strain evidence="8">SRCM126073</strain>
    </source>
</reference>
<dbReference type="EMBL" id="LCYI01000065">
    <property type="protein sequence ID" value="KLA21642.1"/>
    <property type="molecule type" value="Genomic_DNA"/>
</dbReference>
<dbReference type="PANTHER" id="PTHR37808">
    <property type="entry name" value="SPORE GERMINATION PROTEIN-LIKE PROTEIN YDZR-RELATED"/>
    <property type="match status" value="1"/>
</dbReference>
<dbReference type="EMBL" id="NUIQ01000122">
    <property type="protein sequence ID" value="PGO76454.1"/>
    <property type="molecule type" value="Genomic_DNA"/>
</dbReference>
<evidence type="ECO:0000313" key="37">
    <source>
        <dbReference type="Proteomes" id="UP000224386"/>
    </source>
</evidence>
<evidence type="ECO:0000313" key="27">
    <source>
        <dbReference type="Proteomes" id="UP000076482"/>
    </source>
</evidence>
<dbReference type="EMBL" id="CP028009">
    <property type="protein sequence ID" value="QHV42400.1"/>
    <property type="molecule type" value="Genomic_DNA"/>
</dbReference>
<reference evidence="4 25" key="2">
    <citation type="submission" date="2015-04" db="EMBL/GenBank/DDBJ databases">
        <title>Draft Genome Sequences of Eight Spore-Forming Food Isolates of Bacillus cereus Genome sequencing.</title>
        <authorList>
            <person name="Krawcyk A.O."/>
            <person name="de Jong A."/>
            <person name="Eijlander R.T."/>
            <person name="Berendsen E.M."/>
            <person name="Holsappel S."/>
            <person name="Wells-Bennik M."/>
            <person name="Kuipers O.P."/>
        </authorList>
    </citation>
    <scope>NUCLEOTIDE SEQUENCE [LARGE SCALE GENOMIC DNA]</scope>
    <source>
        <strain evidence="4 25">B4077</strain>
    </source>
</reference>
<evidence type="ECO:0000313" key="26">
    <source>
        <dbReference type="Proteomes" id="UP000036243"/>
    </source>
</evidence>
<dbReference type="EMBL" id="NTSO01000022">
    <property type="protein sequence ID" value="PFF43802.1"/>
    <property type="molecule type" value="Genomic_DNA"/>
</dbReference>
<evidence type="ECO:0000313" key="6">
    <source>
        <dbReference type="EMBL" id="KZD51826.1"/>
    </source>
</evidence>
<sequence>MPAMVGHIRIVNIGSSGIFHIGDVFAIRPISYSRAFAGAGSFNVGDNVSVYNYQSATTVNDSDVIDQAIIGST</sequence>
<evidence type="ECO:0000313" key="21">
    <source>
        <dbReference type="EMBL" id="QHV42400.1"/>
    </source>
</evidence>
<evidence type="ECO:0000313" key="12">
    <source>
        <dbReference type="EMBL" id="PEO02937.1"/>
    </source>
</evidence>
<dbReference type="Proteomes" id="UP001204643">
    <property type="component" value="Unassembled WGS sequence"/>
</dbReference>
<evidence type="ECO:0000256" key="1">
    <source>
        <dbReference type="ARBA" id="ARBA00022544"/>
    </source>
</evidence>
<evidence type="ECO:0000313" key="18">
    <source>
        <dbReference type="EMBL" id="PFQ46079.1"/>
    </source>
</evidence>
<dbReference type="Proteomes" id="UP000308444">
    <property type="component" value="Unassembled WGS sequence"/>
</dbReference>
<dbReference type="Proteomes" id="UP000220032">
    <property type="component" value="Unassembled WGS sequence"/>
</dbReference>
<evidence type="ECO:0000313" key="31">
    <source>
        <dbReference type="Proteomes" id="UP000219922"/>
    </source>
</evidence>
<evidence type="ECO:0000313" key="41">
    <source>
        <dbReference type="Proteomes" id="UP000308444"/>
    </source>
</evidence>
<reference evidence="7" key="13">
    <citation type="submission" date="2022-07" db="EMBL/GenBank/DDBJ databases">
        <title>Identification and characterization of Bacillus thuringiensis and other Bacillus cereus group isolates from spinach by whole genome sequencing.</title>
        <authorList>
            <person name="Zao X."/>
            <person name="Zervas A."/>
            <person name="Hendriks M."/>
            <person name="Rajkovic A."/>
            <person name="Van Overbeek L."/>
            <person name="Hendriksen N.B."/>
            <person name="Uyttendaele M."/>
        </authorList>
    </citation>
    <scope>NUCLEOTIDE SEQUENCE</scope>
    <source>
        <strain evidence="7">781001F-1</strain>
    </source>
</reference>
<evidence type="ECO:0000313" key="40">
    <source>
        <dbReference type="Proteomes" id="UP000253597"/>
    </source>
</evidence>
<evidence type="ECO:0000313" key="3">
    <source>
        <dbReference type="EMBL" id="KAB2447814.1"/>
    </source>
</evidence>
<dbReference type="Proteomes" id="UP000223834">
    <property type="component" value="Unassembled WGS sequence"/>
</dbReference>
<dbReference type="EMBL" id="LJKE01000119">
    <property type="protein sequence ID" value="KZD51826.1"/>
    <property type="molecule type" value="Genomic_DNA"/>
</dbReference>
<evidence type="ECO:0000313" key="7">
    <source>
        <dbReference type="EMBL" id="MCQ6285826.1"/>
    </source>
</evidence>
<organism evidence="23 41">
    <name type="scientific">Bacillus cereus</name>
    <dbReference type="NCBI Taxonomy" id="1396"/>
    <lineage>
        <taxon>Bacteria</taxon>
        <taxon>Bacillati</taxon>
        <taxon>Bacillota</taxon>
        <taxon>Bacilli</taxon>
        <taxon>Bacillales</taxon>
        <taxon>Bacillaceae</taxon>
        <taxon>Bacillus</taxon>
        <taxon>Bacillus cereus group</taxon>
    </lineage>
</organism>
<dbReference type="PANTHER" id="PTHR37808:SF3">
    <property type="entry name" value="SPORE GERMINATION PROTEIN GERPA-RELATED"/>
    <property type="match status" value="1"/>
</dbReference>
<dbReference type="EMBL" id="NTRC01000020">
    <property type="protein sequence ID" value="PFD18544.1"/>
    <property type="molecule type" value="Genomic_DNA"/>
</dbReference>
<reference evidence="5 26" key="1">
    <citation type="submission" date="2015-02" db="EMBL/GenBank/DDBJ databases">
        <title>Evolution of B. cereus sensu lato: Distribution, horizontal transfer and duplication of chromosomal virulence genes.</title>
        <authorList>
            <person name="Boehm M.-E."/>
            <person name="Huptas C."/>
            <person name="Krey V.M."/>
            <person name="Scherer S."/>
        </authorList>
    </citation>
    <scope>NUCLEOTIDE SEQUENCE [LARGE SCALE GENOMIC DNA]</scope>
    <source>
        <strain evidence="5 26">#17</strain>
    </source>
</reference>
<evidence type="ECO:0000313" key="22">
    <source>
        <dbReference type="EMBL" id="RWQ77721.1"/>
    </source>
</evidence>
<dbReference type="Proteomes" id="UP000224413">
    <property type="component" value="Unassembled WGS sequence"/>
</dbReference>
<evidence type="ECO:0000313" key="11">
    <source>
        <dbReference type="EMBL" id="PDZ96787.1"/>
    </source>
</evidence>
<dbReference type="EMBL" id="JAUIQW010000001">
    <property type="protein sequence ID" value="MDN4872414.1"/>
    <property type="molecule type" value="Genomic_DNA"/>
</dbReference>
<evidence type="ECO:0000313" key="35">
    <source>
        <dbReference type="Proteomes" id="UP000220691"/>
    </source>
</evidence>
<evidence type="ECO:0000313" key="29">
    <source>
        <dbReference type="Proteomes" id="UP000190641"/>
    </source>
</evidence>
<dbReference type="Proteomes" id="UP000220226">
    <property type="component" value="Unassembled WGS sequence"/>
</dbReference>
<evidence type="ECO:0000313" key="30">
    <source>
        <dbReference type="Proteomes" id="UP000219743"/>
    </source>
</evidence>
<reference evidence="6 27" key="3">
    <citation type="submission" date="2015-09" db="EMBL/GenBank/DDBJ databases">
        <title>Bacillus cereus food isolates.</title>
        <authorList>
            <person name="Boekhorst J."/>
        </authorList>
    </citation>
    <scope>NUCLEOTIDE SEQUENCE [LARGE SCALE GENOMIC DNA]</scope>
    <source>
        <strain evidence="6 27">B4088</strain>
    </source>
</reference>
<dbReference type="Proteomes" id="UP000225135">
    <property type="component" value="Unassembled WGS sequence"/>
</dbReference>
<evidence type="ECO:0000313" key="38">
    <source>
        <dbReference type="Proteomes" id="UP000224413"/>
    </source>
</evidence>
<dbReference type="Proteomes" id="UP000190641">
    <property type="component" value="Unassembled WGS sequence"/>
</dbReference>
<evidence type="ECO:0000313" key="13">
    <source>
        <dbReference type="EMBL" id="PFC73353.1"/>
    </source>
</evidence>
<dbReference type="EMBL" id="NTRR01000032">
    <property type="protein sequence ID" value="PFE12255.1"/>
    <property type="molecule type" value="Genomic_DNA"/>
</dbReference>
<evidence type="ECO:0000313" key="44">
    <source>
        <dbReference type="Proteomes" id="UP000464780"/>
    </source>
</evidence>
<dbReference type="Proteomes" id="UP000461739">
    <property type="component" value="Unassembled WGS sequence"/>
</dbReference>
<dbReference type="EMBL" id="NVAP01000027">
    <property type="protein sequence ID" value="PFQ46079.1"/>
    <property type="molecule type" value="Genomic_DNA"/>
</dbReference>
<dbReference type="Proteomes" id="UP001175137">
    <property type="component" value="Unassembled WGS sequence"/>
</dbReference>
<dbReference type="AlphaFoldDB" id="A0A063CUC9"/>
<dbReference type="Proteomes" id="UP000036243">
    <property type="component" value="Unassembled WGS sequence"/>
</dbReference>
<evidence type="ECO:0000313" key="43">
    <source>
        <dbReference type="Proteomes" id="UP000461739"/>
    </source>
</evidence>
<gene>
    <name evidence="23" type="primary">gerPA</name>
    <name evidence="4" type="ORF">B4077_1136</name>
    <name evidence="6" type="ORF">B4088_5871</name>
    <name evidence="9" type="ORF">BKK64_02820</name>
    <name evidence="10" type="ORF">BLX06_19010</name>
    <name evidence="21" type="ORF">C1N66_04065</name>
    <name evidence="14" type="ORF">CN263_23180</name>
    <name evidence="13" type="ORF">CN290_15045</name>
    <name evidence="15" type="ORF">CN307_19210</name>
    <name evidence="16" type="ORF">CN357_27425</name>
    <name evidence="12" type="ORF">CN553_00865</name>
    <name evidence="19" type="ORF">CN980_13320</name>
    <name evidence="20" type="ORF">COI69_06075</name>
    <name evidence="17" type="ORF">COI98_24335</name>
    <name evidence="18" type="ORF">COK05_12950</name>
    <name evidence="11" type="ORF">CON36_19795</name>
    <name evidence="22" type="ORF">DR116_0001335</name>
    <name evidence="3" type="ORF">F8165_19975</name>
    <name evidence="23" type="ORF">FC695_15105</name>
    <name evidence="24" type="ORF">FHG65_25250</name>
    <name evidence="7" type="ORF">NPM19_14280</name>
    <name evidence="8" type="ORF">QYM23_06045</name>
    <name evidence="5" type="ORF">TQ94_27580</name>
</gene>
<dbReference type="EMBL" id="JYFW01000040">
    <property type="protein sequence ID" value="KMP13362.1"/>
    <property type="molecule type" value="Genomic_DNA"/>
</dbReference>
<accession>A0A063CUC9</accession>
<evidence type="ECO:0000313" key="39">
    <source>
        <dbReference type="Proteomes" id="UP000225135"/>
    </source>
</evidence>
<dbReference type="EMBL" id="SZOH01000945">
    <property type="protein sequence ID" value="TKJ03001.1"/>
    <property type="molecule type" value="Genomic_DNA"/>
</dbReference>
<dbReference type="EMBL" id="JANHEB010000016">
    <property type="protein sequence ID" value="MCQ6285826.1"/>
    <property type="molecule type" value="Genomic_DNA"/>
</dbReference>
<reference evidence="10 29" key="5">
    <citation type="submission" date="2017-01" db="EMBL/GenBank/DDBJ databases">
        <title>Bacillus cereus isolates.</title>
        <authorList>
            <person name="Beno S.M."/>
        </authorList>
    </citation>
    <scope>NUCLEOTIDE SEQUENCE [LARGE SCALE GENOMIC DNA]</scope>
    <source>
        <strain evidence="10 29">FSL K6-1030</strain>
    </source>
</reference>
<evidence type="ECO:0000313" key="4">
    <source>
        <dbReference type="EMBL" id="KLA21642.1"/>
    </source>
</evidence>
<dbReference type="KEGG" id="bcef:BcrFT9_00986"/>
<evidence type="ECO:0000313" key="20">
    <source>
        <dbReference type="EMBL" id="PHG83579.1"/>
    </source>
</evidence>
<dbReference type="Proteomes" id="UP000035214">
    <property type="component" value="Unassembled WGS sequence"/>
</dbReference>
<dbReference type="Proteomes" id="UP000220210">
    <property type="component" value="Unassembled WGS sequence"/>
</dbReference>
<dbReference type="PATRIC" id="fig|1396.419.peg.271"/>
<dbReference type="EMBL" id="QNGD03000001">
    <property type="protein sequence ID" value="RWQ77721.1"/>
    <property type="molecule type" value="Genomic_DNA"/>
</dbReference>
<evidence type="ECO:0000313" key="42">
    <source>
        <dbReference type="Proteomes" id="UP000309400"/>
    </source>
</evidence>
<dbReference type="Proteomes" id="UP000219743">
    <property type="component" value="Unassembled WGS sequence"/>
</dbReference>
<dbReference type="EMBL" id="NTQT01000020">
    <property type="protein sequence ID" value="PFC73353.1"/>
    <property type="molecule type" value="Genomic_DNA"/>
</dbReference>
<evidence type="ECO:0000256" key="2">
    <source>
        <dbReference type="ARBA" id="ARBA00025358"/>
    </source>
</evidence>
<dbReference type="Proteomes" id="UP000220691">
    <property type="component" value="Unassembled WGS sequence"/>
</dbReference>
<evidence type="ECO:0000313" key="33">
    <source>
        <dbReference type="Proteomes" id="UP000220210"/>
    </source>
</evidence>
<reference evidence="22 40" key="10">
    <citation type="submission" date="2019-01" db="EMBL/GenBank/DDBJ databases">
        <title>Draft genome sequence of heavy metal resistant Bacillus cereus NWUAB01.</title>
        <authorList>
            <person name="Babalola O."/>
            <person name="Aremu B.R."/>
            <person name="Ayangbenro A.S."/>
        </authorList>
    </citation>
    <scope>NUCLEOTIDE SEQUENCE [LARGE SCALE GENOMIC DNA]</scope>
    <source>
        <strain evidence="22 40">NWUAB01</strain>
    </source>
</reference>
<evidence type="ECO:0000313" key="10">
    <source>
        <dbReference type="EMBL" id="OOR73503.1"/>
    </source>
</evidence>
<evidence type="ECO:0000313" key="9">
    <source>
        <dbReference type="EMBL" id="OJS97311.1"/>
    </source>
</evidence>
<dbReference type="EMBL" id="NUAN01000012">
    <property type="protein sequence ID" value="PEO02937.1"/>
    <property type="molecule type" value="Genomic_DNA"/>
</dbReference>
<evidence type="ECO:0000313" key="14">
    <source>
        <dbReference type="EMBL" id="PFD18544.1"/>
    </source>
</evidence>
<dbReference type="EMBL" id="WBPI01000021">
    <property type="protein sequence ID" value="KAB2447814.1"/>
    <property type="molecule type" value="Genomic_DNA"/>
</dbReference>
<dbReference type="RefSeq" id="WP_001111187.1">
    <property type="nucleotide sequence ID" value="NZ_AP022946.1"/>
</dbReference>
<proteinExistence type="predicted"/>
<dbReference type="Pfam" id="PF10676">
    <property type="entry name" value="gerPA"/>
    <property type="match status" value="1"/>
</dbReference>
<reference evidence="23 41" key="9">
    <citation type="journal article" date="2019" name="Environ. Microbiol.">
        <title>An active ?-lactamase is a part of an orchestrated cell wall stress resistance network of Bacillus subtilis and related rhizosphere species.</title>
        <authorList>
            <person name="Bucher T."/>
            <person name="Keren-Paz A."/>
            <person name="Hausser J."/>
            <person name="Olender T."/>
            <person name="Cytryn E."/>
            <person name="Kolodkin-Gal I."/>
        </authorList>
    </citation>
    <scope>NUCLEOTIDE SEQUENCE [LARGE SCALE GENOMIC DNA]</scope>
    <source>
        <strain evidence="23 41">I32</strain>
    </source>
</reference>
<name>A0A063CUC9_BACCE</name>
<evidence type="ECO:0000313" key="23">
    <source>
        <dbReference type="EMBL" id="TKJ03001.1"/>
    </source>
</evidence>
<dbReference type="EMBL" id="NUUR01000012">
    <property type="protein sequence ID" value="PHG83579.1"/>
    <property type="molecule type" value="Genomic_DNA"/>
</dbReference>
<reference evidence="30 33" key="6">
    <citation type="submission" date="2017-09" db="EMBL/GenBank/DDBJ databases">
        <title>Large-scale bioinformatics analysis of Bacillus genomes uncovers conserved roles of natural products in bacterial physiology.</title>
        <authorList>
            <consortium name="Agbiome Team Llc"/>
            <person name="Bleich R.M."/>
            <person name="Kirk G.J."/>
            <person name="Santa Maria K.C."/>
            <person name="Allen S.E."/>
            <person name="Farag S."/>
            <person name="Shank E.A."/>
            <person name="Bowers A."/>
        </authorList>
    </citation>
    <scope>NUCLEOTIDE SEQUENCE [LARGE SCALE GENOMIC DNA]</scope>
    <source>
        <strain evidence="16 33">AFS020204</strain>
        <strain evidence="14 30">AFS024404</strain>
        <strain evidence="12 35">AFS027647</strain>
    </source>
</reference>
<reference evidence="31 32" key="7">
    <citation type="submission" date="2017-09" db="EMBL/GenBank/DDBJ databases">
        <title>Large-scale bioinformatics analysis of Bacillus genomes uncovers conserved roles of natural products in bacterial physiology.</title>
        <authorList>
            <consortium name="Agbiome Team Llc"/>
            <person name="Bleich R.M."/>
            <person name="Grubbs K.J."/>
            <person name="Santa Maria K.C."/>
            <person name="Allen S.E."/>
            <person name="Farag S."/>
            <person name="Shank E.A."/>
            <person name="Bowers A."/>
        </authorList>
    </citation>
    <scope>NUCLEOTIDE SEQUENCE [LARGE SCALE GENOMIC DNA]</scope>
    <source>
        <strain evidence="15 32">AFS022681</strain>
        <strain evidence="13 34">AFS025165</strain>
        <strain evidence="20 39">AFS029792</strain>
        <strain evidence="19 36">AFS049141</strain>
        <strain evidence="18 37">AFS070861</strain>
        <strain evidence="17 38">AFS083741</strain>
        <strain evidence="11 31">AFS092789</strain>
    </source>
</reference>
<keyword evidence="1" id="KW-0309">Germination</keyword>
<evidence type="ECO:0000313" key="34">
    <source>
        <dbReference type="Proteomes" id="UP000220226"/>
    </source>
</evidence>
<dbReference type="GeneID" id="301200122"/>
<dbReference type="Proteomes" id="UP000464780">
    <property type="component" value="Chromosome"/>
</dbReference>
<reference evidence="24 42" key="11">
    <citation type="submission" date="2019-06" db="EMBL/GenBank/DDBJ databases">
        <title>Biocontrol Bacillus strains from Vietnam.</title>
        <authorList>
            <person name="Borriss R."/>
            <person name="Lasch P."/>
            <person name="Thanh Tam L.T."/>
        </authorList>
    </citation>
    <scope>NUCLEOTIDE SEQUENCE [LARGE SCALE GENOMIC DNA]</scope>
    <source>
        <strain evidence="24 42">A8</strain>
    </source>
</reference>
<evidence type="ECO:0000313" key="17">
    <source>
        <dbReference type="EMBL" id="PFK10268.1"/>
    </source>
</evidence>
<evidence type="ECO:0000313" key="28">
    <source>
        <dbReference type="Proteomes" id="UP000184161"/>
    </source>
</evidence>
<evidence type="ECO:0000313" key="36">
    <source>
        <dbReference type="Proteomes" id="UP000223834"/>
    </source>
</evidence>
<dbReference type="InterPro" id="IPR019618">
    <property type="entry name" value="Spore_germination_GerPA"/>
</dbReference>
<comment type="function">
    <text evidence="2">Required for the formation of functionally normal spores. Could be involved in the establishment of normal spore coat structure and/or permeability, which allows the access of germinants to their receptor.</text>
</comment>
<reference evidence="3 43" key="12">
    <citation type="submission" date="2019-10" db="EMBL/GenBank/DDBJ databases">
        <title>Bacillus from the desert of Cuatro Cinegas, Coahuila.</title>
        <authorList>
            <person name="Olmedo-Alvarez G."/>
            <person name="Saldana S."/>
            <person name="Barcelo D."/>
        </authorList>
    </citation>
    <scope>NUCLEOTIDE SEQUENCE [LARGE SCALE GENOMIC DNA]</scope>
    <source>
        <strain evidence="3 43">CH316_11T</strain>
    </source>
</reference>
<reference evidence="9 28" key="4">
    <citation type="submission" date="2016-10" db="EMBL/GenBank/DDBJ databases">
        <title>Draft Genome Sequence of one Bacillus cereus strain isolated from pooled breast milk.</title>
        <authorList>
            <person name="Woudstra C."/>
            <person name="Chamoin A."/>
            <person name="Gentil S."/>
            <person name="Rambeloson T."/>
            <person name="Delannoye S."/>
            <person name="Heinnekine J.A."/>
            <person name="Herbin S."/>
            <person name="Fach P."/>
        </authorList>
    </citation>
    <scope>NUCLEOTIDE SEQUENCE [LARGE SCALE GENOMIC DNA]</scope>
    <source>
        <strain evidence="9 28">16SBCL1279</strain>
    </source>
</reference>
<evidence type="ECO:0000313" key="15">
    <source>
        <dbReference type="EMBL" id="PFE12255.1"/>
    </source>
</evidence>
<dbReference type="GeneID" id="99617360"/>
<evidence type="ECO:0000313" key="8">
    <source>
        <dbReference type="EMBL" id="MDN4872414.1"/>
    </source>
</evidence>
<evidence type="ECO:0000313" key="32">
    <source>
        <dbReference type="Proteomes" id="UP000220032"/>
    </source>
</evidence>
<protein>
    <submittedName>
        <fullName evidence="10">Germination protein PA</fullName>
    </submittedName>
    <submittedName>
        <fullName evidence="6">Protein GerPA required for proper assembly of spore coat mutations lead to super-dormant spore</fullName>
    </submittedName>
    <submittedName>
        <fullName evidence="23">Spore germination protein GerPA</fullName>
    </submittedName>
    <submittedName>
        <fullName evidence="5">Spore gernimation protein GerPA</fullName>
    </submittedName>
</protein>
<dbReference type="EMBL" id="NVMX01000031">
    <property type="protein sequence ID" value="PDZ96787.1"/>
    <property type="molecule type" value="Genomic_DNA"/>
</dbReference>
<dbReference type="EMBL" id="VDDR01000017">
    <property type="protein sequence ID" value="TNB93405.1"/>
    <property type="molecule type" value="Genomic_DNA"/>
</dbReference>